<comment type="caution">
    <text evidence="4">The sequence shown here is derived from an EMBL/GenBank/DDBJ whole genome shotgun (WGS) entry which is preliminary data.</text>
</comment>
<keyword evidence="2" id="KW-1133">Transmembrane helix</keyword>
<evidence type="ECO:0000313" key="5">
    <source>
        <dbReference type="Proteomes" id="UP000297564"/>
    </source>
</evidence>
<evidence type="ECO:0000256" key="2">
    <source>
        <dbReference type="SAM" id="Phobius"/>
    </source>
</evidence>
<name>A0A4Z0BYB4_9BURK</name>
<dbReference type="OrthoDB" id="3663240at2"/>
<keyword evidence="2" id="KW-0472">Membrane</keyword>
<dbReference type="Pfam" id="PF06821">
    <property type="entry name" value="Ser_hydrolase"/>
    <property type="match status" value="1"/>
</dbReference>
<protein>
    <submittedName>
        <fullName evidence="4">Alpha/beta hydrolase</fullName>
    </submittedName>
</protein>
<feature type="transmembrane region" description="Helical" evidence="2">
    <location>
        <begin position="32"/>
        <end position="51"/>
    </location>
</feature>
<dbReference type="PANTHER" id="PTHR43798">
    <property type="entry name" value="MONOACYLGLYCEROL LIPASE"/>
    <property type="match status" value="1"/>
</dbReference>
<dbReference type="Proteomes" id="UP000297564">
    <property type="component" value="Unassembled WGS sequence"/>
</dbReference>
<evidence type="ECO:0000259" key="3">
    <source>
        <dbReference type="Pfam" id="PF00561"/>
    </source>
</evidence>
<keyword evidence="5" id="KW-1185">Reference proteome</keyword>
<dbReference type="GO" id="GO:0016020">
    <property type="term" value="C:membrane"/>
    <property type="evidence" value="ECO:0007669"/>
    <property type="project" value="TreeGrafter"/>
</dbReference>
<dbReference type="GO" id="GO:0016787">
    <property type="term" value="F:hydrolase activity"/>
    <property type="evidence" value="ECO:0007669"/>
    <property type="project" value="UniProtKB-KW"/>
</dbReference>
<dbReference type="Gene3D" id="3.40.50.1820">
    <property type="entry name" value="alpha/beta hydrolase"/>
    <property type="match status" value="1"/>
</dbReference>
<dbReference type="PRINTS" id="PR00111">
    <property type="entry name" value="ABHYDROLASE"/>
</dbReference>
<reference evidence="4 5" key="1">
    <citation type="submission" date="2019-03" db="EMBL/GenBank/DDBJ databases">
        <title>Ramlibacter rhizophilus CCTCC AB2015357, whole genome shotgun sequence.</title>
        <authorList>
            <person name="Zhang X."/>
            <person name="Feng G."/>
            <person name="Zhu H."/>
        </authorList>
    </citation>
    <scope>NUCLEOTIDE SEQUENCE [LARGE SCALE GENOMIC DNA]</scope>
    <source>
        <strain evidence="4 5">CCTCC AB2015357</strain>
    </source>
</reference>
<evidence type="ECO:0000256" key="1">
    <source>
        <dbReference type="ARBA" id="ARBA00022801"/>
    </source>
</evidence>
<dbReference type="Pfam" id="PF00561">
    <property type="entry name" value="Abhydrolase_1"/>
    <property type="match status" value="1"/>
</dbReference>
<proteinExistence type="predicted"/>
<dbReference type="InterPro" id="IPR029058">
    <property type="entry name" value="AB_hydrolase_fold"/>
</dbReference>
<evidence type="ECO:0000313" key="4">
    <source>
        <dbReference type="EMBL" id="TFZ03300.1"/>
    </source>
</evidence>
<dbReference type="SUPFAM" id="SSF53474">
    <property type="entry name" value="alpha/beta-Hydrolases"/>
    <property type="match status" value="1"/>
</dbReference>
<dbReference type="EMBL" id="SMLL01000002">
    <property type="protein sequence ID" value="TFZ03300.1"/>
    <property type="molecule type" value="Genomic_DNA"/>
</dbReference>
<accession>A0A4Z0BYB4</accession>
<keyword evidence="2" id="KW-0812">Transmembrane</keyword>
<dbReference type="PANTHER" id="PTHR43798:SF31">
    <property type="entry name" value="AB HYDROLASE SUPERFAMILY PROTEIN YCLE"/>
    <property type="match status" value="1"/>
</dbReference>
<dbReference type="InterPro" id="IPR000073">
    <property type="entry name" value="AB_hydrolase_1"/>
</dbReference>
<organism evidence="4 5">
    <name type="scientific">Ramlibacter rhizophilus</name>
    <dbReference type="NCBI Taxonomy" id="1781167"/>
    <lineage>
        <taxon>Bacteria</taxon>
        <taxon>Pseudomonadati</taxon>
        <taxon>Pseudomonadota</taxon>
        <taxon>Betaproteobacteria</taxon>
        <taxon>Burkholderiales</taxon>
        <taxon>Comamonadaceae</taxon>
        <taxon>Ramlibacter</taxon>
    </lineage>
</organism>
<sequence>MVSSLTHCGRLDTRQPVVAAAARTFGMRKATAVLLAGALVGTAALVGAAFIRDMREAERRIAGRSEVIASSFGQLEYAVAGQGPDLLMVHGTGGGFDQGLAFTEELSRRGHRVIAPSRFGYLRSDFPDAPSSERQADAFAELLDRLDVGRVAVAGGSAGALSALQFALRHPQRCSALILIVPAANVRGTDPVQMTALQAFLVRLLAGSDLLFWIGLELRRDAMIRTLLATQPSLVRAAPIEEQQRVQRILRGILPVSRRTRGMLNDASLAGRPARIAFSRITVPTLVISAQDDLFGTASTARDIAAAVPGARLVVYPSGGHVWVGRDASLWSEVARFLQEASLADQAEVAAPSLR</sequence>
<dbReference type="InterPro" id="IPR010662">
    <property type="entry name" value="RBBP9/YdeN"/>
</dbReference>
<gene>
    <name evidence="4" type="ORF">EZ242_05275</name>
</gene>
<dbReference type="InterPro" id="IPR050266">
    <property type="entry name" value="AB_hydrolase_sf"/>
</dbReference>
<keyword evidence="1 4" id="KW-0378">Hydrolase</keyword>
<dbReference type="AlphaFoldDB" id="A0A4Z0BYB4"/>
<feature type="domain" description="AB hydrolase-1" evidence="3">
    <location>
        <begin position="86"/>
        <end position="182"/>
    </location>
</feature>